<evidence type="ECO:0000256" key="2">
    <source>
        <dbReference type="SAM" id="Phobius"/>
    </source>
</evidence>
<dbReference type="CDD" id="cd01949">
    <property type="entry name" value="GGDEF"/>
    <property type="match status" value="1"/>
</dbReference>
<dbReference type="Pfam" id="PF00990">
    <property type="entry name" value="GGDEF"/>
    <property type="match status" value="1"/>
</dbReference>
<dbReference type="EMBL" id="QGTQ01000039">
    <property type="protein sequence ID" value="PWV90972.1"/>
    <property type="molecule type" value="Genomic_DNA"/>
</dbReference>
<reference evidence="4 5" key="1">
    <citation type="submission" date="2018-05" db="EMBL/GenBank/DDBJ databases">
        <title>Genomic Encyclopedia of Type Strains, Phase III (KMG-III): the genomes of soil and plant-associated and newly described type strains.</title>
        <authorList>
            <person name="Whitman W."/>
        </authorList>
    </citation>
    <scope>NUCLEOTIDE SEQUENCE [LARGE SCALE GENOMIC DNA]</scope>
    <source>
        <strain evidence="4 5">CECT 5696</strain>
    </source>
</reference>
<protein>
    <submittedName>
        <fullName evidence="4">Diguanylate cyclase (GGDEF)-like protein</fullName>
    </submittedName>
</protein>
<evidence type="ECO:0000313" key="5">
    <source>
        <dbReference type="Proteomes" id="UP000246635"/>
    </source>
</evidence>
<dbReference type="SMART" id="SM00267">
    <property type="entry name" value="GGDEF"/>
    <property type="match status" value="1"/>
</dbReference>
<feature type="transmembrane region" description="Helical" evidence="2">
    <location>
        <begin position="139"/>
        <end position="158"/>
    </location>
</feature>
<dbReference type="PROSITE" id="PS50887">
    <property type="entry name" value="GGDEF"/>
    <property type="match status" value="1"/>
</dbReference>
<feature type="transmembrane region" description="Helical" evidence="2">
    <location>
        <begin position="76"/>
        <end position="98"/>
    </location>
</feature>
<sequence>MAIVNWLTGSTGMILSSACVIVIVILMLFMSAKLHQSYRKYKVYGWLIAGLLLVCIQYIIRMYVASPESNASPWPYLTASILQIVSFIIINFVFIKLYTRPSGRLVGWAFISMLVAPFILAGIQLYFDCSLLEHPVRGTSMQVLTLDFYSLIINFLILVDTRGIALNRKFVLSLGTYFFYQLASVADGYVFHGEKPFIVVLINFVPLIYFTLLFLMLFEWVIERMLDIHQSSITDGLTSLYNRKHFITRCDKWLREQGVISIIFCDIDNFKKLNDTQGHHAADVILKKVADIIKEESNGIGTAGRYGGEELLAAVRGNVKVKAADVAETIRRRVETETGVTISIGVSTSSPGQSVLDIVKEADEAMYISKTTGKNKVSVVAKSNRSKSRRSKASGEE</sequence>
<accession>A0A2V2YEF2</accession>
<feature type="domain" description="GGDEF" evidence="3">
    <location>
        <begin position="258"/>
        <end position="382"/>
    </location>
</feature>
<dbReference type="Gene3D" id="3.30.70.270">
    <property type="match status" value="1"/>
</dbReference>
<keyword evidence="2" id="KW-0472">Membrane</keyword>
<organism evidence="4 5">
    <name type="scientific">Paenibacillus cellulosilyticus</name>
    <dbReference type="NCBI Taxonomy" id="375489"/>
    <lineage>
        <taxon>Bacteria</taxon>
        <taxon>Bacillati</taxon>
        <taxon>Bacillota</taxon>
        <taxon>Bacilli</taxon>
        <taxon>Bacillales</taxon>
        <taxon>Paenibacillaceae</taxon>
        <taxon>Paenibacillus</taxon>
    </lineage>
</organism>
<dbReference type="InterPro" id="IPR043128">
    <property type="entry name" value="Rev_trsase/Diguanyl_cyclase"/>
</dbReference>
<dbReference type="PANTHER" id="PTHR45138">
    <property type="entry name" value="REGULATORY COMPONENTS OF SENSORY TRANSDUCTION SYSTEM"/>
    <property type="match status" value="1"/>
</dbReference>
<proteinExistence type="predicted"/>
<dbReference type="InterPro" id="IPR000160">
    <property type="entry name" value="GGDEF_dom"/>
</dbReference>
<feature type="transmembrane region" description="Helical" evidence="2">
    <location>
        <begin position="105"/>
        <end position="127"/>
    </location>
</feature>
<keyword evidence="2" id="KW-0812">Transmembrane</keyword>
<dbReference type="GO" id="GO:0043709">
    <property type="term" value="P:cell adhesion involved in single-species biofilm formation"/>
    <property type="evidence" value="ECO:0007669"/>
    <property type="project" value="TreeGrafter"/>
</dbReference>
<dbReference type="SUPFAM" id="SSF55073">
    <property type="entry name" value="Nucleotide cyclase"/>
    <property type="match status" value="1"/>
</dbReference>
<dbReference type="GO" id="GO:0052621">
    <property type="term" value="F:diguanylate cyclase activity"/>
    <property type="evidence" value="ECO:0007669"/>
    <property type="project" value="TreeGrafter"/>
</dbReference>
<feature type="transmembrane region" description="Helical" evidence="2">
    <location>
        <begin position="12"/>
        <end position="31"/>
    </location>
</feature>
<keyword evidence="5" id="KW-1185">Reference proteome</keyword>
<feature type="transmembrane region" description="Helical" evidence="2">
    <location>
        <begin position="43"/>
        <end position="64"/>
    </location>
</feature>
<dbReference type="GO" id="GO:1902201">
    <property type="term" value="P:negative regulation of bacterial-type flagellum-dependent cell motility"/>
    <property type="evidence" value="ECO:0007669"/>
    <property type="project" value="TreeGrafter"/>
</dbReference>
<evidence type="ECO:0000256" key="1">
    <source>
        <dbReference type="SAM" id="MobiDB-lite"/>
    </source>
</evidence>
<evidence type="ECO:0000313" key="4">
    <source>
        <dbReference type="EMBL" id="PWV90972.1"/>
    </source>
</evidence>
<keyword evidence="2" id="KW-1133">Transmembrane helix</keyword>
<dbReference type="NCBIfam" id="TIGR00254">
    <property type="entry name" value="GGDEF"/>
    <property type="match status" value="1"/>
</dbReference>
<dbReference type="Proteomes" id="UP000246635">
    <property type="component" value="Unassembled WGS sequence"/>
</dbReference>
<dbReference type="InterPro" id="IPR050469">
    <property type="entry name" value="Diguanylate_Cyclase"/>
</dbReference>
<evidence type="ECO:0000259" key="3">
    <source>
        <dbReference type="PROSITE" id="PS50887"/>
    </source>
</evidence>
<dbReference type="OrthoDB" id="9759607at2"/>
<dbReference type="GO" id="GO:0005886">
    <property type="term" value="C:plasma membrane"/>
    <property type="evidence" value="ECO:0007669"/>
    <property type="project" value="TreeGrafter"/>
</dbReference>
<dbReference type="RefSeq" id="WP_110047276.1">
    <property type="nucleotide sequence ID" value="NZ_CP054612.1"/>
</dbReference>
<feature type="transmembrane region" description="Helical" evidence="2">
    <location>
        <begin position="170"/>
        <end position="191"/>
    </location>
</feature>
<dbReference type="InterPro" id="IPR029787">
    <property type="entry name" value="Nucleotide_cyclase"/>
</dbReference>
<feature type="compositionally biased region" description="Basic residues" evidence="1">
    <location>
        <begin position="384"/>
        <end position="397"/>
    </location>
</feature>
<feature type="region of interest" description="Disordered" evidence="1">
    <location>
        <begin position="378"/>
        <end position="397"/>
    </location>
</feature>
<feature type="transmembrane region" description="Helical" evidence="2">
    <location>
        <begin position="197"/>
        <end position="222"/>
    </location>
</feature>
<dbReference type="AlphaFoldDB" id="A0A2V2YEF2"/>
<name>A0A2V2YEF2_9BACL</name>
<dbReference type="PANTHER" id="PTHR45138:SF9">
    <property type="entry name" value="DIGUANYLATE CYCLASE DGCM-RELATED"/>
    <property type="match status" value="1"/>
</dbReference>
<comment type="caution">
    <text evidence="4">The sequence shown here is derived from an EMBL/GenBank/DDBJ whole genome shotgun (WGS) entry which is preliminary data.</text>
</comment>
<gene>
    <name evidence="4" type="ORF">DFQ01_13922</name>
</gene>